<feature type="region of interest" description="Disordered" evidence="1">
    <location>
        <begin position="34"/>
        <end position="142"/>
    </location>
</feature>
<feature type="compositionally biased region" description="Low complexity" evidence="1">
    <location>
        <begin position="116"/>
        <end position="129"/>
    </location>
</feature>
<dbReference type="AlphaFoldDB" id="A0A8S3J0Q0"/>
<comment type="caution">
    <text evidence="2">The sequence shown here is derived from an EMBL/GenBank/DDBJ whole genome shotgun (WGS) entry which is preliminary data.</text>
</comment>
<feature type="non-terminal residue" evidence="2">
    <location>
        <position position="142"/>
    </location>
</feature>
<feature type="non-terminal residue" evidence="2">
    <location>
        <position position="1"/>
    </location>
</feature>
<feature type="compositionally biased region" description="Polar residues" evidence="1">
    <location>
        <begin position="89"/>
        <end position="107"/>
    </location>
</feature>
<reference evidence="2" key="1">
    <citation type="submission" date="2021-02" db="EMBL/GenBank/DDBJ databases">
        <authorList>
            <person name="Nowell W R."/>
        </authorList>
    </citation>
    <scope>NUCLEOTIDE SEQUENCE</scope>
</reference>
<feature type="compositionally biased region" description="Polar residues" evidence="1">
    <location>
        <begin position="56"/>
        <end position="66"/>
    </location>
</feature>
<organism evidence="2 3">
    <name type="scientific">Rotaria magnacalcarata</name>
    <dbReference type="NCBI Taxonomy" id="392030"/>
    <lineage>
        <taxon>Eukaryota</taxon>
        <taxon>Metazoa</taxon>
        <taxon>Spiralia</taxon>
        <taxon>Gnathifera</taxon>
        <taxon>Rotifera</taxon>
        <taxon>Eurotatoria</taxon>
        <taxon>Bdelloidea</taxon>
        <taxon>Philodinida</taxon>
        <taxon>Philodinidae</taxon>
        <taxon>Rotaria</taxon>
    </lineage>
</organism>
<dbReference type="Proteomes" id="UP000681720">
    <property type="component" value="Unassembled WGS sequence"/>
</dbReference>
<dbReference type="EMBL" id="CAJOBJ010352858">
    <property type="protein sequence ID" value="CAF5210570.1"/>
    <property type="molecule type" value="Genomic_DNA"/>
</dbReference>
<evidence type="ECO:0000256" key="1">
    <source>
        <dbReference type="SAM" id="MobiDB-lite"/>
    </source>
</evidence>
<proteinExistence type="predicted"/>
<sequence length="142" mass="15514">NNLINEINTLQQKQVGTVQISSTDYRHVRAVSQQHQTTTANTSSASTNIQVRPPNYQRSQSQTTPLATLEVRSQPPPSPKSQQQQQQQTATRPSATPINQRTPSLTHAQVDCLIQSQAKHSQSSNPSSSLPVAVVRPVQTPS</sequence>
<evidence type="ECO:0000313" key="3">
    <source>
        <dbReference type="Proteomes" id="UP000681720"/>
    </source>
</evidence>
<feature type="compositionally biased region" description="Low complexity" evidence="1">
    <location>
        <begin position="37"/>
        <end position="48"/>
    </location>
</feature>
<protein>
    <submittedName>
        <fullName evidence="2">Uncharacterized protein</fullName>
    </submittedName>
</protein>
<name>A0A8S3J0Q0_9BILA</name>
<evidence type="ECO:0000313" key="2">
    <source>
        <dbReference type="EMBL" id="CAF5210570.1"/>
    </source>
</evidence>
<accession>A0A8S3J0Q0</accession>
<gene>
    <name evidence="2" type="ORF">GIL414_LOCUS79653</name>
</gene>